<evidence type="ECO:0000256" key="2">
    <source>
        <dbReference type="ARBA" id="ARBA00035032"/>
    </source>
</evidence>
<reference evidence="4 5" key="1">
    <citation type="journal article" date="2018" name="Nat. Biotechnol.">
        <title>A standardized bacterial taxonomy based on genome phylogeny substantially revises the tree of life.</title>
        <authorList>
            <person name="Parks D.H."/>
            <person name="Chuvochina M."/>
            <person name="Waite D.W."/>
            <person name="Rinke C."/>
            <person name="Skarshewski A."/>
            <person name="Chaumeil P.A."/>
            <person name="Hugenholtz P."/>
        </authorList>
    </citation>
    <scope>NUCLEOTIDE SEQUENCE [LARGE SCALE GENOMIC DNA]</scope>
    <source>
        <strain evidence="4">UBA8733</strain>
    </source>
</reference>
<dbReference type="EMBL" id="DMAN01000341">
    <property type="protein sequence ID" value="HAE28514.1"/>
    <property type="molecule type" value="Genomic_DNA"/>
</dbReference>
<dbReference type="AlphaFoldDB" id="A0A3B9H2L7"/>
<dbReference type="Pfam" id="PF02171">
    <property type="entry name" value="Piwi"/>
    <property type="match status" value="1"/>
</dbReference>
<evidence type="ECO:0000313" key="5">
    <source>
        <dbReference type="Proteomes" id="UP000259610"/>
    </source>
</evidence>
<dbReference type="InterPro" id="IPR012337">
    <property type="entry name" value="RNaseH-like_sf"/>
</dbReference>
<dbReference type="InterPro" id="IPR003165">
    <property type="entry name" value="Piwi"/>
</dbReference>
<gene>
    <name evidence="4" type="ORF">DCG58_15220</name>
</gene>
<dbReference type="Proteomes" id="UP000259610">
    <property type="component" value="Unassembled WGS sequence"/>
</dbReference>
<protein>
    <recommendedName>
        <fullName evidence="2">Protein argonaute</fullName>
    </recommendedName>
</protein>
<dbReference type="InterPro" id="IPR036397">
    <property type="entry name" value="RNaseH_sf"/>
</dbReference>
<comment type="similarity">
    <text evidence="1">Belongs to the argonaute family. Long pAgo subfamily.</text>
</comment>
<dbReference type="SUPFAM" id="SSF53098">
    <property type="entry name" value="Ribonuclease H-like"/>
    <property type="match status" value="1"/>
</dbReference>
<evidence type="ECO:0000256" key="1">
    <source>
        <dbReference type="ARBA" id="ARBA00035012"/>
    </source>
</evidence>
<evidence type="ECO:0000313" key="4">
    <source>
        <dbReference type="EMBL" id="HAE28514.1"/>
    </source>
</evidence>
<accession>A0A3B9H2L7</accession>
<dbReference type="Gene3D" id="3.40.50.2300">
    <property type="match status" value="1"/>
</dbReference>
<dbReference type="PROSITE" id="PS50822">
    <property type="entry name" value="PIWI"/>
    <property type="match status" value="1"/>
</dbReference>
<dbReference type="CDD" id="cd04659">
    <property type="entry name" value="Piwi_piwi-like_ProArk"/>
    <property type="match status" value="1"/>
</dbReference>
<organism evidence="4 5">
    <name type="scientific">Hyphomonas adhaerens</name>
    <dbReference type="NCBI Taxonomy" id="81029"/>
    <lineage>
        <taxon>Bacteria</taxon>
        <taxon>Pseudomonadati</taxon>
        <taxon>Pseudomonadota</taxon>
        <taxon>Alphaproteobacteria</taxon>
        <taxon>Hyphomonadales</taxon>
        <taxon>Hyphomonadaceae</taxon>
        <taxon>Hyphomonas</taxon>
    </lineage>
</organism>
<dbReference type="GO" id="GO:0003676">
    <property type="term" value="F:nucleic acid binding"/>
    <property type="evidence" value="ECO:0007669"/>
    <property type="project" value="InterPro"/>
</dbReference>
<name>A0A3B9H2L7_9PROT</name>
<dbReference type="SMART" id="SM00950">
    <property type="entry name" value="Piwi"/>
    <property type="match status" value="1"/>
</dbReference>
<sequence>MFLNIRLSYDIGLHLPELQMKGVSLKGLHVVLRDPQPGQRRHLGRIENMQGSLLSLSEAHADAEVKVGDTKLEGSRENFSLVLEAILKGGKRKFEAALEQVEARYRLGPDFDKRVEEMGIFLQKKPINLGAGLEATVGERIIFSNDGQTPTIYSAPPVDYVFGRSGSPVARYAWDGLAQNGPYDRTSFAKRNPKLLVIMPKAAKGKVEQFLTGFRNGLGASNKGFPTGFMKVMGLASLEYDLCPVDLAGVARNAVASTYRNAIENKLSGEAQYDAAIVVLQNDHADLPGQDSPYLQTKSMLMTLGIPSQEIKMSTITQAANSVGYTMRNLAVSLYAKLSGIPWTVHHDQTVADELVIGMGFAELSDSRVAERQRHVGITTVFSGDGTYLLGNVSKECAYSDYPDTLRASITGVLRDVKARNNWQPGDTVRLIFHAQRPLKGIDVDKIAFQCGREVGADQDVELAFLTVTEDHPFQLIDRSAPGSPVRYGAEDRKGAYAPERGTIVRLGRHTRLLATRSGTLILRALTPLPRPLLISVHVGSSFTDVDYLSEQVLKFTSLSWRSVLPSAMPVTISYSERIAEMLGRLKAIPDWSTVALSTKLKFSRWFL</sequence>
<proteinExistence type="inferred from homology"/>
<evidence type="ECO:0000259" key="3">
    <source>
        <dbReference type="PROSITE" id="PS50822"/>
    </source>
</evidence>
<comment type="caution">
    <text evidence="4">The sequence shown here is derived from an EMBL/GenBank/DDBJ whole genome shotgun (WGS) entry which is preliminary data.</text>
</comment>
<feature type="domain" description="Piwi" evidence="3">
    <location>
        <begin position="275"/>
        <end position="588"/>
    </location>
</feature>
<dbReference type="Gene3D" id="3.30.420.10">
    <property type="entry name" value="Ribonuclease H-like superfamily/Ribonuclease H"/>
    <property type="match status" value="1"/>
</dbReference>